<feature type="transmembrane region" description="Helical" evidence="2">
    <location>
        <begin position="119"/>
        <end position="139"/>
    </location>
</feature>
<dbReference type="SUPFAM" id="SSF53850">
    <property type="entry name" value="Periplasmic binding protein-like II"/>
    <property type="match status" value="1"/>
</dbReference>
<dbReference type="InterPro" id="IPR036465">
    <property type="entry name" value="vWFA_dom_sf"/>
</dbReference>
<dbReference type="RefSeq" id="WP_203916264.1">
    <property type="nucleotide sequence ID" value="NZ_BONZ01000008.1"/>
</dbReference>
<proteinExistence type="predicted"/>
<dbReference type="Pfam" id="PF13531">
    <property type="entry name" value="SBP_bac_11"/>
    <property type="match status" value="1"/>
</dbReference>
<keyword evidence="5" id="KW-1185">Reference proteome</keyword>
<reference evidence="4" key="1">
    <citation type="submission" date="2021-01" db="EMBL/GenBank/DDBJ databases">
        <title>Whole genome shotgun sequence of Rugosimonospora africana NBRC 104875.</title>
        <authorList>
            <person name="Komaki H."/>
            <person name="Tamura T."/>
        </authorList>
    </citation>
    <scope>NUCLEOTIDE SEQUENCE</scope>
    <source>
        <strain evidence="4">NBRC 104875</strain>
    </source>
</reference>
<dbReference type="Gene3D" id="3.40.50.410">
    <property type="entry name" value="von Willebrand factor, type A domain"/>
    <property type="match status" value="1"/>
</dbReference>
<sequence length="688" mass="71157">MPDSGAANEVGTHQSPGWLRRTVLERRWARGVEERAPAHAVSERLSDAAVGLPSASAGLASAAVGLPSAAAVAGLPSVPAITGRQPAAAGQPAPAGTDEEPVHAVSRRRWFSVVARRRWVVVSVAAGTGILVAATVLLGTGGQPSAATFVGCTGEPITVTIATSARTFPVLDRLAKDWTATRPVLHGRCLAARVTSQESSRVAATLGPDWNTRRDGVRPDVWVPESSLWLSMAEGRPDASGLIPPQSPSIASSPVVLALRQPMAQALGWPGRTLNWTDVVEMFMSGGWAKTGHPEWASLRMGMTDASTTTAGLAAVLAVVGDDVTGALTDDQLVDSLRFDQALGAVAPDTSGFFAAQAGTAGADAGIAAFPALESEVAAFDQDHPEHPLVPVYAAAPVVADYPYSVLSTSWVTAGTRAAAEQFLTYLRSSAGQDALGVIGLRDVDHSVRDSATLPVADGFPTTFSGARAVPDALVIGQLIADWTSLQRRSDMLVALDTSGSMAEPVPGTSLTRLQLMRQAATTGFGLLGGRDSVGLWGFSGTGDGPDELVAFGSATAAVDGVDRRQAMLDALGQLSAHGGTPLYDTVYAAYQEMRSHWQPDSVNAILVITDGSNDVPGGMTLAQLLSALKSEQRSGRPVQIINIALGPEADADALRQISAATGGRTFVAENPATAVQTLVLAFAGRLS</sequence>
<organism evidence="4 5">
    <name type="scientific">Rugosimonospora africana</name>
    <dbReference type="NCBI Taxonomy" id="556532"/>
    <lineage>
        <taxon>Bacteria</taxon>
        <taxon>Bacillati</taxon>
        <taxon>Actinomycetota</taxon>
        <taxon>Actinomycetes</taxon>
        <taxon>Micromonosporales</taxon>
        <taxon>Micromonosporaceae</taxon>
        <taxon>Rugosimonospora</taxon>
    </lineage>
</organism>
<dbReference type="Proteomes" id="UP000642748">
    <property type="component" value="Unassembled WGS sequence"/>
</dbReference>
<accession>A0A8J3VMT1</accession>
<name>A0A8J3VMT1_9ACTN</name>
<feature type="compositionally biased region" description="Low complexity" evidence="1">
    <location>
        <begin position="83"/>
        <end position="96"/>
    </location>
</feature>
<dbReference type="PROSITE" id="PS50234">
    <property type="entry name" value="VWFA"/>
    <property type="match status" value="1"/>
</dbReference>
<feature type="region of interest" description="Disordered" evidence="1">
    <location>
        <begin position="83"/>
        <end position="102"/>
    </location>
</feature>
<evidence type="ECO:0000313" key="4">
    <source>
        <dbReference type="EMBL" id="GIH12549.1"/>
    </source>
</evidence>
<keyword evidence="2" id="KW-0812">Transmembrane</keyword>
<feature type="domain" description="VWFA" evidence="3">
    <location>
        <begin position="491"/>
        <end position="687"/>
    </location>
</feature>
<keyword evidence="2" id="KW-0472">Membrane</keyword>
<comment type="caution">
    <text evidence="4">The sequence shown here is derived from an EMBL/GenBank/DDBJ whole genome shotgun (WGS) entry which is preliminary data.</text>
</comment>
<evidence type="ECO:0000256" key="1">
    <source>
        <dbReference type="SAM" id="MobiDB-lite"/>
    </source>
</evidence>
<dbReference type="InterPro" id="IPR002035">
    <property type="entry name" value="VWF_A"/>
</dbReference>
<dbReference type="EMBL" id="BONZ01000008">
    <property type="protein sequence ID" value="GIH12549.1"/>
    <property type="molecule type" value="Genomic_DNA"/>
</dbReference>
<dbReference type="SMART" id="SM00327">
    <property type="entry name" value="VWA"/>
    <property type="match status" value="1"/>
</dbReference>
<evidence type="ECO:0000259" key="3">
    <source>
        <dbReference type="PROSITE" id="PS50234"/>
    </source>
</evidence>
<dbReference type="SUPFAM" id="SSF53300">
    <property type="entry name" value="vWA-like"/>
    <property type="match status" value="1"/>
</dbReference>
<evidence type="ECO:0000256" key="2">
    <source>
        <dbReference type="SAM" id="Phobius"/>
    </source>
</evidence>
<keyword evidence="2" id="KW-1133">Transmembrane helix</keyword>
<dbReference type="Pfam" id="PF13519">
    <property type="entry name" value="VWA_2"/>
    <property type="match status" value="1"/>
</dbReference>
<protein>
    <submittedName>
        <fullName evidence="4">VWA domain-containing protein</fullName>
    </submittedName>
</protein>
<dbReference type="AlphaFoldDB" id="A0A8J3VMT1"/>
<gene>
    <name evidence="4" type="ORF">Raf01_07210</name>
</gene>
<evidence type="ECO:0000313" key="5">
    <source>
        <dbReference type="Proteomes" id="UP000642748"/>
    </source>
</evidence>